<dbReference type="InterPro" id="IPR050769">
    <property type="entry name" value="NAT_camello-type"/>
</dbReference>
<feature type="domain" description="N-acetyltransferase" evidence="2">
    <location>
        <begin position="9"/>
        <end position="164"/>
    </location>
</feature>
<dbReference type="Proteomes" id="UP000194873">
    <property type="component" value="Unassembled WGS sequence"/>
</dbReference>
<sequence>MRPALTITPLFNDSSQQILDLILPIQQIEFNVPITLEGQPDLLNVEAFYHQTGGGFWGAKSNDELVGTIAMIATGHQACAVRKMFVKKEYRGKEMGTAELLLNTLLNDCRAKGITDVYLSTVDMLKAAHRFYERNGFERRKSEEMPAYFPRMTPDNVYYHLHLSA</sequence>
<comment type="caution">
    <text evidence="3">The sequence shown here is derived from an EMBL/GenBank/DDBJ whole genome shotgun (WGS) entry which is preliminary data.</text>
</comment>
<dbReference type="InterPro" id="IPR016181">
    <property type="entry name" value="Acyl_CoA_acyltransferase"/>
</dbReference>
<accession>A0A243WIS1</accession>
<protein>
    <submittedName>
        <fullName evidence="3">GNAT family N-acetyltransferase</fullName>
    </submittedName>
</protein>
<dbReference type="InterPro" id="IPR000182">
    <property type="entry name" value="GNAT_dom"/>
</dbReference>
<dbReference type="AlphaFoldDB" id="A0A243WIS1"/>
<evidence type="ECO:0000256" key="1">
    <source>
        <dbReference type="ARBA" id="ARBA00022679"/>
    </source>
</evidence>
<keyword evidence="1 3" id="KW-0808">Transferase</keyword>
<name>A0A243WIS1_9BACT</name>
<reference evidence="3 4" key="1">
    <citation type="submission" date="2017-01" db="EMBL/GenBank/DDBJ databases">
        <title>A new Hymenobacter.</title>
        <authorList>
            <person name="Liang Y."/>
            <person name="Feng F."/>
        </authorList>
    </citation>
    <scope>NUCLEOTIDE SEQUENCE [LARGE SCALE GENOMIC DNA]</scope>
    <source>
        <strain evidence="3">MIMBbqt21</strain>
    </source>
</reference>
<dbReference type="OrthoDB" id="1342666at2"/>
<dbReference type="Gene3D" id="3.40.630.30">
    <property type="match status" value="1"/>
</dbReference>
<dbReference type="RefSeq" id="WP_086592034.1">
    <property type="nucleotide sequence ID" value="NZ_MTSE01000001.1"/>
</dbReference>
<dbReference type="SUPFAM" id="SSF55729">
    <property type="entry name" value="Acyl-CoA N-acyltransferases (Nat)"/>
    <property type="match status" value="1"/>
</dbReference>
<organism evidence="3 4">
    <name type="scientific">Hymenobacter crusticola</name>
    <dbReference type="NCBI Taxonomy" id="1770526"/>
    <lineage>
        <taxon>Bacteria</taxon>
        <taxon>Pseudomonadati</taxon>
        <taxon>Bacteroidota</taxon>
        <taxon>Cytophagia</taxon>
        <taxon>Cytophagales</taxon>
        <taxon>Hymenobacteraceae</taxon>
        <taxon>Hymenobacter</taxon>
    </lineage>
</organism>
<evidence type="ECO:0000313" key="4">
    <source>
        <dbReference type="Proteomes" id="UP000194873"/>
    </source>
</evidence>
<dbReference type="EMBL" id="MTSE01000001">
    <property type="protein sequence ID" value="OUJ75792.1"/>
    <property type="molecule type" value="Genomic_DNA"/>
</dbReference>
<evidence type="ECO:0000259" key="2">
    <source>
        <dbReference type="PROSITE" id="PS51186"/>
    </source>
</evidence>
<dbReference type="GO" id="GO:0008080">
    <property type="term" value="F:N-acetyltransferase activity"/>
    <property type="evidence" value="ECO:0007669"/>
    <property type="project" value="InterPro"/>
</dbReference>
<gene>
    <name evidence="3" type="ORF">BXP70_00350</name>
</gene>
<proteinExistence type="predicted"/>
<evidence type="ECO:0000313" key="3">
    <source>
        <dbReference type="EMBL" id="OUJ75792.1"/>
    </source>
</evidence>
<dbReference type="PANTHER" id="PTHR13947:SF37">
    <property type="entry name" value="LD18367P"/>
    <property type="match status" value="1"/>
</dbReference>
<keyword evidence="4" id="KW-1185">Reference proteome</keyword>
<dbReference type="CDD" id="cd04301">
    <property type="entry name" value="NAT_SF"/>
    <property type="match status" value="1"/>
</dbReference>
<dbReference type="PROSITE" id="PS51186">
    <property type="entry name" value="GNAT"/>
    <property type="match status" value="1"/>
</dbReference>
<dbReference type="PANTHER" id="PTHR13947">
    <property type="entry name" value="GNAT FAMILY N-ACETYLTRANSFERASE"/>
    <property type="match status" value="1"/>
</dbReference>
<dbReference type="Pfam" id="PF00583">
    <property type="entry name" value="Acetyltransf_1"/>
    <property type="match status" value="1"/>
</dbReference>